<dbReference type="InterPro" id="IPR006635">
    <property type="entry name" value="NEAT_dom"/>
</dbReference>
<organism evidence="2">
    <name type="scientific">Lepeophtheirus salmonis</name>
    <name type="common">Salmon louse</name>
    <name type="synonym">Caligus salmonis</name>
    <dbReference type="NCBI Taxonomy" id="72036"/>
    <lineage>
        <taxon>Eukaryota</taxon>
        <taxon>Metazoa</taxon>
        <taxon>Ecdysozoa</taxon>
        <taxon>Arthropoda</taxon>
        <taxon>Crustacea</taxon>
        <taxon>Multicrustacea</taxon>
        <taxon>Hexanauplia</taxon>
        <taxon>Copepoda</taxon>
        <taxon>Siphonostomatoida</taxon>
        <taxon>Caligidae</taxon>
        <taxon>Lepeophtheirus</taxon>
    </lineage>
</organism>
<evidence type="ECO:0000313" key="2">
    <source>
        <dbReference type="EMBL" id="CDW30634.1"/>
    </source>
</evidence>
<dbReference type="PROSITE" id="PS50978">
    <property type="entry name" value="NEAT"/>
    <property type="match status" value="1"/>
</dbReference>
<accession>A0A0K2TX89</accession>
<dbReference type="AlphaFoldDB" id="A0A0K2TX89"/>
<feature type="non-terminal residue" evidence="2">
    <location>
        <position position="1"/>
    </location>
</feature>
<protein>
    <recommendedName>
        <fullName evidence="1">NEAT domain-containing protein</fullName>
    </recommendedName>
</protein>
<sequence length="44" mass="5264">TLPLNRRDYTTTFKLEVNGNQPSGRRFTISEKLVRDRRTIPFLR</sequence>
<proteinExistence type="predicted"/>
<reference evidence="2" key="1">
    <citation type="submission" date="2014-05" db="EMBL/GenBank/DDBJ databases">
        <authorList>
            <person name="Chronopoulou M."/>
        </authorList>
    </citation>
    <scope>NUCLEOTIDE SEQUENCE</scope>
    <source>
        <tissue evidence="2">Whole organism</tissue>
    </source>
</reference>
<evidence type="ECO:0000259" key="1">
    <source>
        <dbReference type="PROSITE" id="PS50978"/>
    </source>
</evidence>
<name>A0A0K2TX89_LEPSM</name>
<feature type="domain" description="NEAT" evidence="1">
    <location>
        <begin position="1"/>
        <end position="44"/>
    </location>
</feature>
<dbReference type="EMBL" id="HACA01013273">
    <property type="protein sequence ID" value="CDW30634.1"/>
    <property type="molecule type" value="Transcribed_RNA"/>
</dbReference>